<evidence type="ECO:0008006" key="5">
    <source>
        <dbReference type="Google" id="ProtNLM"/>
    </source>
</evidence>
<proteinExistence type="predicted"/>
<organism evidence="3 4">
    <name type="scientific">Zizania palustris</name>
    <name type="common">Northern wild rice</name>
    <dbReference type="NCBI Taxonomy" id="103762"/>
    <lineage>
        <taxon>Eukaryota</taxon>
        <taxon>Viridiplantae</taxon>
        <taxon>Streptophyta</taxon>
        <taxon>Embryophyta</taxon>
        <taxon>Tracheophyta</taxon>
        <taxon>Spermatophyta</taxon>
        <taxon>Magnoliopsida</taxon>
        <taxon>Liliopsida</taxon>
        <taxon>Poales</taxon>
        <taxon>Poaceae</taxon>
        <taxon>BOP clade</taxon>
        <taxon>Oryzoideae</taxon>
        <taxon>Oryzeae</taxon>
        <taxon>Zizaniinae</taxon>
        <taxon>Zizania</taxon>
    </lineage>
</organism>
<sequence length="108" mass="11680">MYSADMLSIFILSVWLYTGTQPDPGARRPLRPCPAADGRRLHPSECRTGLRTANSRWPSPGAAAQTAVPTRPLRRVCLCTVSFEDGRPILSAAPAPFDLNGGDLVCSR</sequence>
<keyword evidence="2" id="KW-0732">Signal</keyword>
<evidence type="ECO:0000313" key="4">
    <source>
        <dbReference type="Proteomes" id="UP000729402"/>
    </source>
</evidence>
<feature type="region of interest" description="Disordered" evidence="1">
    <location>
        <begin position="21"/>
        <end position="45"/>
    </location>
</feature>
<evidence type="ECO:0000256" key="2">
    <source>
        <dbReference type="SAM" id="SignalP"/>
    </source>
</evidence>
<protein>
    <recommendedName>
        <fullName evidence="5">Secreted protein</fullName>
    </recommendedName>
</protein>
<accession>A0A8J5WZW0</accession>
<evidence type="ECO:0000256" key="1">
    <source>
        <dbReference type="SAM" id="MobiDB-lite"/>
    </source>
</evidence>
<feature type="signal peptide" evidence="2">
    <location>
        <begin position="1"/>
        <end position="22"/>
    </location>
</feature>
<keyword evidence="4" id="KW-1185">Reference proteome</keyword>
<dbReference type="Proteomes" id="UP000729402">
    <property type="component" value="Unassembled WGS sequence"/>
</dbReference>
<dbReference type="AlphaFoldDB" id="A0A8J5WZW0"/>
<reference evidence="3" key="2">
    <citation type="submission" date="2021-02" db="EMBL/GenBank/DDBJ databases">
        <authorList>
            <person name="Kimball J.A."/>
            <person name="Haas M.W."/>
            <person name="Macchietto M."/>
            <person name="Kono T."/>
            <person name="Duquette J."/>
            <person name="Shao M."/>
        </authorList>
    </citation>
    <scope>NUCLEOTIDE SEQUENCE</scope>
    <source>
        <tissue evidence="3">Fresh leaf tissue</tissue>
    </source>
</reference>
<comment type="caution">
    <text evidence="3">The sequence shown here is derived from an EMBL/GenBank/DDBJ whole genome shotgun (WGS) entry which is preliminary data.</text>
</comment>
<evidence type="ECO:0000313" key="3">
    <source>
        <dbReference type="EMBL" id="KAG8098799.1"/>
    </source>
</evidence>
<reference evidence="3" key="1">
    <citation type="journal article" date="2021" name="bioRxiv">
        <title>Whole Genome Assembly and Annotation of Northern Wild Rice, Zizania palustris L., Supports a Whole Genome Duplication in the Zizania Genus.</title>
        <authorList>
            <person name="Haas M."/>
            <person name="Kono T."/>
            <person name="Macchietto M."/>
            <person name="Millas R."/>
            <person name="McGilp L."/>
            <person name="Shao M."/>
            <person name="Duquette J."/>
            <person name="Hirsch C.N."/>
            <person name="Kimball J."/>
        </authorList>
    </citation>
    <scope>NUCLEOTIDE SEQUENCE</scope>
    <source>
        <tissue evidence="3">Fresh leaf tissue</tissue>
    </source>
</reference>
<dbReference type="EMBL" id="JAAALK010000079">
    <property type="protein sequence ID" value="KAG8098799.1"/>
    <property type="molecule type" value="Genomic_DNA"/>
</dbReference>
<feature type="chain" id="PRO_5035303388" description="Secreted protein" evidence="2">
    <location>
        <begin position="23"/>
        <end position="108"/>
    </location>
</feature>
<name>A0A8J5WZW0_ZIZPA</name>
<gene>
    <name evidence="3" type="ORF">GUJ93_ZPchr0013g34874</name>
</gene>